<comment type="caution">
    <text evidence="3">The sequence shown here is derived from an EMBL/GenBank/DDBJ whole genome shotgun (WGS) entry which is preliminary data.</text>
</comment>
<evidence type="ECO:0000313" key="3">
    <source>
        <dbReference type="EMBL" id="MBO8442166.1"/>
    </source>
</evidence>
<dbReference type="Gene3D" id="6.10.250.2410">
    <property type="match status" value="1"/>
</dbReference>
<organism evidence="3 4">
    <name type="scientific">Candidatus Aphodenecus pullistercoris</name>
    <dbReference type="NCBI Taxonomy" id="2840669"/>
    <lineage>
        <taxon>Bacteria</taxon>
        <taxon>Pseudomonadati</taxon>
        <taxon>Spirochaetota</taxon>
        <taxon>Spirochaetia</taxon>
        <taxon>Spirochaetales</taxon>
        <taxon>Candidatus Aphodenecus</taxon>
    </lineage>
</organism>
<evidence type="ECO:0000256" key="2">
    <source>
        <dbReference type="SAM" id="MobiDB-lite"/>
    </source>
</evidence>
<dbReference type="InterPro" id="IPR003768">
    <property type="entry name" value="ScpA"/>
</dbReference>
<evidence type="ECO:0000256" key="1">
    <source>
        <dbReference type="ARBA" id="ARBA00044777"/>
    </source>
</evidence>
<protein>
    <recommendedName>
        <fullName evidence="1">Segregation and condensation protein A</fullName>
    </recommendedName>
</protein>
<dbReference type="InterPro" id="IPR023093">
    <property type="entry name" value="ScpA-like_C"/>
</dbReference>
<dbReference type="PANTHER" id="PTHR33969:SF2">
    <property type="entry name" value="SEGREGATION AND CONDENSATION PROTEIN A"/>
    <property type="match status" value="1"/>
</dbReference>
<dbReference type="Proteomes" id="UP000823633">
    <property type="component" value="Unassembled WGS sequence"/>
</dbReference>
<accession>A0A9D9E914</accession>
<gene>
    <name evidence="3" type="ORF">IAC42_00180</name>
</gene>
<reference evidence="3" key="2">
    <citation type="journal article" date="2021" name="PeerJ">
        <title>Extensive microbial diversity within the chicken gut microbiome revealed by metagenomics and culture.</title>
        <authorList>
            <person name="Gilroy R."/>
            <person name="Ravi A."/>
            <person name="Getino M."/>
            <person name="Pursley I."/>
            <person name="Horton D.L."/>
            <person name="Alikhan N.F."/>
            <person name="Baker D."/>
            <person name="Gharbi K."/>
            <person name="Hall N."/>
            <person name="Watson M."/>
            <person name="Adriaenssens E.M."/>
            <person name="Foster-Nyarko E."/>
            <person name="Jarju S."/>
            <person name="Secka A."/>
            <person name="Antonio M."/>
            <person name="Oren A."/>
            <person name="Chaudhuri R.R."/>
            <person name="La Ragione R."/>
            <person name="Hildebrand F."/>
            <person name="Pallen M.J."/>
        </authorList>
    </citation>
    <scope>NUCLEOTIDE SEQUENCE</scope>
    <source>
        <strain evidence="3">11167</strain>
    </source>
</reference>
<feature type="region of interest" description="Disordered" evidence="2">
    <location>
        <begin position="288"/>
        <end position="318"/>
    </location>
</feature>
<dbReference type="Pfam" id="PF02616">
    <property type="entry name" value="SMC_ScpA"/>
    <property type="match status" value="1"/>
</dbReference>
<dbReference type="Gene3D" id="1.10.10.580">
    <property type="entry name" value="Structural maintenance of chromosome 1. Chain E"/>
    <property type="match status" value="1"/>
</dbReference>
<dbReference type="AlphaFoldDB" id="A0A9D9E914"/>
<sequence length="318" mass="37489">MDNAARDLIFDEEEKQVFRTQEFEGPLDLLLYQIQKSEINIYNIPIAEITQQFLDYIDQHKDSGLRNLADFYKMAADLLYIKSRMLLPHDVEFDEEYEDPRKELVERLLEYQKFKRYTDLLTGAATGDNFHIPRRENFFALPFLDEDLFKGLSIQDLLETYTRILETKAPTKLFNVFKEVTVKEKRAYMMELLEENDEVTISQVILHFDQPLHIICSFMAILEAAKDKVIIFQQKEPYGEIYIVLRPQDWSPQLADEYDKDYDEVVENDLADPDDFSIISQERKAEIDEALDEEEGKESSLPEETYVGDEEDLLDEDE</sequence>
<name>A0A9D9E914_9SPIR</name>
<evidence type="ECO:0000313" key="4">
    <source>
        <dbReference type="Proteomes" id="UP000823633"/>
    </source>
</evidence>
<reference evidence="3" key="1">
    <citation type="submission" date="2020-10" db="EMBL/GenBank/DDBJ databases">
        <authorList>
            <person name="Gilroy R."/>
        </authorList>
    </citation>
    <scope>NUCLEOTIDE SEQUENCE</scope>
    <source>
        <strain evidence="3">11167</strain>
    </source>
</reference>
<feature type="compositionally biased region" description="Acidic residues" evidence="2">
    <location>
        <begin position="306"/>
        <end position="318"/>
    </location>
</feature>
<dbReference type="PANTHER" id="PTHR33969">
    <property type="entry name" value="SEGREGATION AND CONDENSATION PROTEIN A"/>
    <property type="match status" value="1"/>
</dbReference>
<proteinExistence type="predicted"/>
<dbReference type="EMBL" id="JADIMU010000001">
    <property type="protein sequence ID" value="MBO8442166.1"/>
    <property type="molecule type" value="Genomic_DNA"/>
</dbReference>